<comment type="caution">
    <text evidence="1">The sequence shown here is derived from an EMBL/GenBank/DDBJ whole genome shotgun (WGS) entry which is preliminary data.</text>
</comment>
<evidence type="ECO:0000313" key="1">
    <source>
        <dbReference type="EMBL" id="KYG81049.1"/>
    </source>
</evidence>
<keyword evidence="2" id="KW-1185">Reference proteome</keyword>
<name>A0A150XQM4_ROSEK</name>
<organism evidence="1 2">
    <name type="scientific">Roseivirga ehrenbergii (strain DSM 102268 / JCM 13514 / KCTC 12282 / NCIMB 14502 / KMM 6017)</name>
    <dbReference type="NCBI Taxonomy" id="279360"/>
    <lineage>
        <taxon>Bacteria</taxon>
        <taxon>Pseudomonadati</taxon>
        <taxon>Bacteroidota</taxon>
        <taxon>Cytophagia</taxon>
        <taxon>Cytophagales</taxon>
        <taxon>Roseivirgaceae</taxon>
        <taxon>Roseivirga</taxon>
    </lineage>
</organism>
<evidence type="ECO:0000313" key="2">
    <source>
        <dbReference type="Proteomes" id="UP000075583"/>
    </source>
</evidence>
<dbReference type="OrthoDB" id="819585at2"/>
<proteinExistence type="predicted"/>
<dbReference type="STRING" id="279360.MB14_14830"/>
<gene>
    <name evidence="1" type="ORF">MB14_14830</name>
</gene>
<dbReference type="EMBL" id="LQZQ01000003">
    <property type="protein sequence ID" value="KYG81049.1"/>
    <property type="molecule type" value="Genomic_DNA"/>
</dbReference>
<dbReference type="AlphaFoldDB" id="A0A150XQM4"/>
<sequence length="385" mass="45252">MNKVRTQIPYYTLLILVVCCLGCGSKTEVKETESVPTGGLQSYKLDIREDKIPVTDLIQSIKITRLEETEESLLKAVGQVEFHEDKMIILSPSNDGTIYIYSKTGEFLNKFNRKGEGPEEYSRWTNAWLENGLIGIYIYGKSINRYDLEGNFICRDRLNERAEYVYPYKSGYALDMHLVYTQDSLKYSLVTVDNEMKLDKTLLPFEKYPGFRNPQFLNSFFTLDDDLFYLHSMSDTVYRITADSAVPFIHYDFQEDWYFKPDVEVESRFYEKSNRKEQVWFVLNNIGESHIYLYTTLGPQMDYDFLIDRETKRSTSIDWRISPNKKLDFYTIDWYGDEFLISLRSSHLTHLLEQLDPEQYSFTEGTTLEEIESSENPVLVSIKFK</sequence>
<reference evidence="1" key="1">
    <citation type="submission" date="2016-01" db="EMBL/GenBank/DDBJ databases">
        <title>Genome sequencing of Roseivirga ehrenbergii KMM 6017.</title>
        <authorList>
            <person name="Selvaratnam C."/>
            <person name="Thevarajoo S."/>
            <person name="Goh K.M."/>
            <person name="Ee R."/>
            <person name="Chan K.-G."/>
            <person name="Chong C.S."/>
        </authorList>
    </citation>
    <scope>NUCLEOTIDE SEQUENCE [LARGE SCALE GENOMIC DNA]</scope>
    <source>
        <strain evidence="1">KMM 6017</strain>
    </source>
</reference>
<dbReference type="Proteomes" id="UP000075583">
    <property type="component" value="Unassembled WGS sequence"/>
</dbReference>
<dbReference type="SUPFAM" id="SSF82171">
    <property type="entry name" value="DPP6 N-terminal domain-like"/>
    <property type="match status" value="1"/>
</dbReference>
<accession>A0A150XQM4</accession>
<dbReference type="RefSeq" id="WP_062589384.1">
    <property type="nucleotide sequence ID" value="NZ_LQZQ01000003.1"/>
</dbReference>
<evidence type="ECO:0008006" key="3">
    <source>
        <dbReference type="Google" id="ProtNLM"/>
    </source>
</evidence>
<protein>
    <recommendedName>
        <fullName evidence="3">6-bladed beta-propeller</fullName>
    </recommendedName>
</protein>
<dbReference type="Pfam" id="PF17170">
    <property type="entry name" value="DUF5128"/>
    <property type="match status" value="1"/>
</dbReference>